<dbReference type="InterPro" id="IPR015915">
    <property type="entry name" value="Kelch-typ_b-propeller"/>
</dbReference>
<dbReference type="GO" id="GO:0000062">
    <property type="term" value="F:fatty-acyl-CoA binding"/>
    <property type="evidence" value="ECO:0007669"/>
    <property type="project" value="InterPro"/>
</dbReference>
<protein>
    <recommendedName>
        <fullName evidence="6">ACB domain-containing protein</fullName>
    </recommendedName>
</protein>
<feature type="compositionally biased region" description="Polar residues" evidence="5">
    <location>
        <begin position="593"/>
        <end position="602"/>
    </location>
</feature>
<feature type="region of interest" description="Disordered" evidence="5">
    <location>
        <begin position="485"/>
        <end position="508"/>
    </location>
</feature>
<dbReference type="AlphaFoldDB" id="A0A7R9TF41"/>
<feature type="region of interest" description="Disordered" evidence="5">
    <location>
        <begin position="555"/>
        <end position="626"/>
    </location>
</feature>
<feature type="region of interest" description="Disordered" evidence="5">
    <location>
        <begin position="111"/>
        <end position="130"/>
    </location>
</feature>
<gene>
    <name evidence="7" type="ORF">MPUS1402_LOCUS3832</name>
</gene>
<feature type="domain" description="ACB" evidence="6">
    <location>
        <begin position="1"/>
        <end position="95"/>
    </location>
</feature>
<keyword evidence="2" id="KW-0880">Kelch repeat</keyword>
<dbReference type="Gene3D" id="2.120.10.80">
    <property type="entry name" value="Kelch-type beta propeller"/>
    <property type="match status" value="2"/>
</dbReference>
<evidence type="ECO:0000259" key="6">
    <source>
        <dbReference type="PROSITE" id="PS51228"/>
    </source>
</evidence>
<dbReference type="PANTHER" id="PTHR46093">
    <property type="entry name" value="ACYL-COA-BINDING DOMAIN-CONTAINING PROTEIN 5"/>
    <property type="match status" value="1"/>
</dbReference>
<evidence type="ECO:0000313" key="7">
    <source>
        <dbReference type="EMBL" id="CAD8233552.1"/>
    </source>
</evidence>
<comment type="similarity">
    <text evidence="1">Belongs to the ACBP family.</text>
</comment>
<dbReference type="SUPFAM" id="SSF117281">
    <property type="entry name" value="Kelch motif"/>
    <property type="match status" value="1"/>
</dbReference>
<dbReference type="SUPFAM" id="SSF50965">
    <property type="entry name" value="Galactose oxidase, central domain"/>
    <property type="match status" value="1"/>
</dbReference>
<feature type="compositionally biased region" description="Acidic residues" evidence="5">
    <location>
        <begin position="486"/>
        <end position="503"/>
    </location>
</feature>
<dbReference type="InterPro" id="IPR000582">
    <property type="entry name" value="Acyl-CoA-binding_protein"/>
</dbReference>
<dbReference type="InterPro" id="IPR035984">
    <property type="entry name" value="Acyl-CoA-binding_sf"/>
</dbReference>
<proteinExistence type="inferred from homology"/>
<keyword evidence="3" id="KW-0677">Repeat</keyword>
<dbReference type="PANTHER" id="PTHR46093:SF3">
    <property type="entry name" value="ACYL-COA-BINDING DOMAIN-CONTAINING PROTEIN 4"/>
    <property type="match status" value="1"/>
</dbReference>
<accession>A0A7R9TF41</accession>
<keyword evidence="4" id="KW-0446">Lipid-binding</keyword>
<dbReference type="EMBL" id="HBDY01005039">
    <property type="protein sequence ID" value="CAD8233552.1"/>
    <property type="molecule type" value="Transcribed_RNA"/>
</dbReference>
<reference evidence="7" key="1">
    <citation type="submission" date="2021-01" db="EMBL/GenBank/DDBJ databases">
        <authorList>
            <person name="Corre E."/>
            <person name="Pelletier E."/>
            <person name="Niang G."/>
            <person name="Scheremetjew M."/>
            <person name="Finn R."/>
            <person name="Kale V."/>
            <person name="Holt S."/>
            <person name="Cochrane G."/>
            <person name="Meng A."/>
            <person name="Brown T."/>
            <person name="Cohen L."/>
        </authorList>
    </citation>
    <scope>NUCLEOTIDE SEQUENCE</scope>
    <source>
        <strain evidence="7">RCC1614</strain>
    </source>
</reference>
<feature type="region of interest" description="Disordered" evidence="5">
    <location>
        <begin position="349"/>
        <end position="374"/>
    </location>
</feature>
<organism evidence="7">
    <name type="scientific">Micromonas pusilla</name>
    <name type="common">Picoplanktonic green alga</name>
    <name type="synonym">Chromulina pusilla</name>
    <dbReference type="NCBI Taxonomy" id="38833"/>
    <lineage>
        <taxon>Eukaryota</taxon>
        <taxon>Viridiplantae</taxon>
        <taxon>Chlorophyta</taxon>
        <taxon>Mamiellophyceae</taxon>
        <taxon>Mamiellales</taxon>
        <taxon>Mamiellaceae</taxon>
        <taxon>Micromonas</taxon>
    </lineage>
</organism>
<name>A0A7R9TF41_MICPS</name>
<evidence type="ECO:0000256" key="1">
    <source>
        <dbReference type="ARBA" id="ARBA00005567"/>
    </source>
</evidence>
<dbReference type="SUPFAM" id="SSF47027">
    <property type="entry name" value="Acyl-CoA binding protein"/>
    <property type="match status" value="1"/>
</dbReference>
<evidence type="ECO:0000256" key="4">
    <source>
        <dbReference type="ARBA" id="ARBA00023121"/>
    </source>
</evidence>
<dbReference type="PROSITE" id="PS51228">
    <property type="entry name" value="ACB_2"/>
    <property type="match status" value="1"/>
</dbReference>
<evidence type="ECO:0000256" key="2">
    <source>
        <dbReference type="ARBA" id="ARBA00022441"/>
    </source>
</evidence>
<dbReference type="Pfam" id="PF00887">
    <property type="entry name" value="ACBP"/>
    <property type="match status" value="1"/>
</dbReference>
<feature type="region of interest" description="Disordered" evidence="5">
    <location>
        <begin position="718"/>
        <end position="744"/>
    </location>
</feature>
<dbReference type="InterPro" id="IPR011043">
    <property type="entry name" value="Gal_Oxase/kelch_b-propeller"/>
</dbReference>
<sequence>MASISPATPYPDKYHAATRAGRVVERTASDETKLLLYALRSQATSGPCVIQSKWGMENEARAKYETWCNLGKMETFEAMRLYVKLIDEERPEWWKSVPSEADLAREDAEVEARSARSPLKPRGNKSHHRAWLAPPSRLGSILSEYPAGLAALAPGRWATPGHRHGGGTAVSVAVSESPPARYQHGACVAGTKMFIVGGSRGSRFLADAHVLDLKTLEWSALHTPSGADPLPACAGHRLLSHEGEIYLVGGAFVGGGWLEPKRSLSDLRDRESVVVLRADVDANARTIEWKLAPCTGPDAPSARRGMSVTRVGDEFVLFGGEDRGRDRSYKNDAWALHVKTLRWRCVHAGSSRPRDGSGKKNKGGNNAYSADVTTTQSEEVVPRARCEHVACAWGDDQLIVHGGAGASSAGCFDDVFVLDLATSKWAAWRPAGPTPAPRAGHAAVVIRDRYWCVIGGGNDATSVGELRSAALDLRESRWVDLGADADAADESDAATSDDADESDSSSSRCAFPTPAVCGEGMSACVVESASGDAALIAFGGYDGATRRDVQAFRFPDAFPAAPPPSPAKKKEKKEKKAAGTAGTSSAPLERATSLDSGGAKTQSDSSTSASTSASTSSATDALASDNLRLRGENARLRDDARRVLAQHTALANALEQTERDRARAVADRDATAKSLAASRTAAAAATAALDEARGEIAAAAGERDALRARVEALERRVRDLGGEEEEEDKTPKKGWFASLLLGDD</sequence>
<dbReference type="InterPro" id="IPR014352">
    <property type="entry name" value="FERM/acyl-CoA-bd_prot_sf"/>
</dbReference>
<dbReference type="Pfam" id="PF24681">
    <property type="entry name" value="Kelch_KLHDC2_KLHL20_DRC7"/>
    <property type="match status" value="2"/>
</dbReference>
<evidence type="ECO:0000256" key="5">
    <source>
        <dbReference type="SAM" id="MobiDB-lite"/>
    </source>
</evidence>
<dbReference type="Gene3D" id="1.20.80.10">
    <property type="match status" value="1"/>
</dbReference>
<feature type="compositionally biased region" description="Low complexity" evidence="5">
    <location>
        <begin position="603"/>
        <end position="625"/>
    </location>
</feature>
<evidence type="ECO:0000256" key="3">
    <source>
        <dbReference type="ARBA" id="ARBA00022737"/>
    </source>
</evidence>